<comment type="caution">
    <text evidence="1">The sequence shown here is derived from an EMBL/GenBank/DDBJ whole genome shotgun (WGS) entry which is preliminary data.</text>
</comment>
<reference evidence="1 2" key="1">
    <citation type="submission" date="2019-05" db="EMBL/GenBank/DDBJ databases">
        <title>Another draft genome of Portunus trituberculatus and its Hox gene families provides insights of decapod evolution.</title>
        <authorList>
            <person name="Jeong J.-H."/>
            <person name="Song I."/>
            <person name="Kim S."/>
            <person name="Choi T."/>
            <person name="Kim D."/>
            <person name="Ryu S."/>
            <person name="Kim W."/>
        </authorList>
    </citation>
    <scope>NUCLEOTIDE SEQUENCE [LARGE SCALE GENOMIC DNA]</scope>
    <source>
        <tissue evidence="1">Muscle</tissue>
    </source>
</reference>
<dbReference type="AlphaFoldDB" id="A0A5B7GIC1"/>
<accession>A0A5B7GIC1</accession>
<dbReference type="EMBL" id="VSRR010013821">
    <property type="protein sequence ID" value="MPC56274.1"/>
    <property type="molecule type" value="Genomic_DNA"/>
</dbReference>
<dbReference type="Proteomes" id="UP000324222">
    <property type="component" value="Unassembled WGS sequence"/>
</dbReference>
<evidence type="ECO:0000313" key="2">
    <source>
        <dbReference type="Proteomes" id="UP000324222"/>
    </source>
</evidence>
<evidence type="ECO:0000313" key="1">
    <source>
        <dbReference type="EMBL" id="MPC56274.1"/>
    </source>
</evidence>
<proteinExistence type="predicted"/>
<name>A0A5B7GIC1_PORTR</name>
<keyword evidence="2" id="KW-1185">Reference proteome</keyword>
<protein>
    <submittedName>
        <fullName evidence="1">Uncharacterized protein</fullName>
    </submittedName>
</protein>
<sequence length="73" mass="8335">MEEREGRMADRDKRHRGFILPRPVLFVTGSCHASYPHTAEAALTSHKRAFDLSDSYHYTNETNLELTASANEK</sequence>
<gene>
    <name evidence="1" type="ORF">E2C01_050227</name>
</gene>
<organism evidence="1 2">
    <name type="scientific">Portunus trituberculatus</name>
    <name type="common">Swimming crab</name>
    <name type="synonym">Neptunus trituberculatus</name>
    <dbReference type="NCBI Taxonomy" id="210409"/>
    <lineage>
        <taxon>Eukaryota</taxon>
        <taxon>Metazoa</taxon>
        <taxon>Ecdysozoa</taxon>
        <taxon>Arthropoda</taxon>
        <taxon>Crustacea</taxon>
        <taxon>Multicrustacea</taxon>
        <taxon>Malacostraca</taxon>
        <taxon>Eumalacostraca</taxon>
        <taxon>Eucarida</taxon>
        <taxon>Decapoda</taxon>
        <taxon>Pleocyemata</taxon>
        <taxon>Brachyura</taxon>
        <taxon>Eubrachyura</taxon>
        <taxon>Portunoidea</taxon>
        <taxon>Portunidae</taxon>
        <taxon>Portuninae</taxon>
        <taxon>Portunus</taxon>
    </lineage>
</organism>